<accession>A0A6S6TQ82</accession>
<sequence length="146" mass="16814">MKELWSSIKFLFLFILIVFGLDYGLDKTALPITVGDVFFILLGMVMYIGFFIFLKEYFFEKTTIRNRIFMEVDKPFWKLLGLFIFFIMMLIVGCSISYIGLIAPLELVELKGNNQHGYSVALFGTGFTLWTLIACLACLRSLLLKC</sequence>
<gene>
    <name evidence="2" type="ORF">HELGO_WM5506</name>
</gene>
<feature type="transmembrane region" description="Helical" evidence="1">
    <location>
        <begin position="7"/>
        <end position="25"/>
    </location>
</feature>
<feature type="transmembrane region" description="Helical" evidence="1">
    <location>
        <begin position="121"/>
        <end position="143"/>
    </location>
</feature>
<feature type="transmembrane region" description="Helical" evidence="1">
    <location>
        <begin position="37"/>
        <end position="58"/>
    </location>
</feature>
<proteinExistence type="predicted"/>
<keyword evidence="1" id="KW-0472">Membrane</keyword>
<name>A0A6S6TQ82_9BACT</name>
<dbReference type="EMBL" id="CACVAU010000063">
    <property type="protein sequence ID" value="CAA6821445.1"/>
    <property type="molecule type" value="Genomic_DNA"/>
</dbReference>
<dbReference type="AlphaFoldDB" id="A0A6S6TQ82"/>
<keyword evidence="1" id="KW-1133">Transmembrane helix</keyword>
<reference evidence="2" key="1">
    <citation type="submission" date="2020-01" db="EMBL/GenBank/DDBJ databases">
        <authorList>
            <person name="Meier V. D."/>
            <person name="Meier V D."/>
        </authorList>
    </citation>
    <scope>NUCLEOTIDE SEQUENCE</scope>
    <source>
        <strain evidence="2">HLG_WM_MAG_05</strain>
    </source>
</reference>
<evidence type="ECO:0000256" key="1">
    <source>
        <dbReference type="SAM" id="Phobius"/>
    </source>
</evidence>
<organism evidence="2">
    <name type="scientific">uncultured Sulfurovum sp</name>
    <dbReference type="NCBI Taxonomy" id="269237"/>
    <lineage>
        <taxon>Bacteria</taxon>
        <taxon>Pseudomonadati</taxon>
        <taxon>Campylobacterota</taxon>
        <taxon>Epsilonproteobacteria</taxon>
        <taxon>Campylobacterales</taxon>
        <taxon>Sulfurovaceae</taxon>
        <taxon>Sulfurovum</taxon>
        <taxon>environmental samples</taxon>
    </lineage>
</organism>
<feature type="transmembrane region" description="Helical" evidence="1">
    <location>
        <begin position="79"/>
        <end position="101"/>
    </location>
</feature>
<protein>
    <submittedName>
        <fullName evidence="2">Uncharacterized protein</fullName>
    </submittedName>
</protein>
<evidence type="ECO:0000313" key="2">
    <source>
        <dbReference type="EMBL" id="CAA6821445.1"/>
    </source>
</evidence>
<keyword evidence="1" id="KW-0812">Transmembrane</keyword>